<reference evidence="2 3" key="1">
    <citation type="journal article" date="2012" name="BMC Genomics">
        <title>Comparative genomic analysis of human infective Trypanosoma cruzi lineages with the bat-restricted subspecies T. cruzi marinkellei.</title>
        <authorList>
            <person name="Franzen O."/>
            <person name="Talavera-Lopez C."/>
            <person name="Ochaya S."/>
            <person name="Butler C.E."/>
            <person name="Messenger L.A."/>
            <person name="Lewis M.D."/>
            <person name="Llewellyn M.S."/>
            <person name="Marinkelle C.J."/>
            <person name="Tyler K.M."/>
            <person name="Miles M.A."/>
            <person name="Andersson B."/>
        </authorList>
    </citation>
    <scope>NUCLEOTIDE SEQUENCE [LARGE SCALE GENOMIC DNA]</scope>
    <source>
        <strain evidence="2 3">B7</strain>
    </source>
</reference>
<dbReference type="Proteomes" id="UP000007350">
    <property type="component" value="Unassembled WGS sequence"/>
</dbReference>
<evidence type="ECO:0000256" key="1">
    <source>
        <dbReference type="SAM" id="Phobius"/>
    </source>
</evidence>
<dbReference type="AlphaFoldDB" id="K2MWW9"/>
<name>K2MWW9_TRYCR</name>
<keyword evidence="3" id="KW-1185">Reference proteome</keyword>
<gene>
    <name evidence="2" type="ORF">MOQ_009431</name>
</gene>
<sequence length="396" mass="42102">MQMIFGGSWQLVLQSKALEVASTLQLILSGALAFQPSHVVIGDISNTVYPFNLNVSTYAVHSRGFNASKIPDLAAAANYSSLVRLYMANGGDPSVTPVLLCSDLVASRPPTGTSAVSLVSTHKLVLSGTHWQTVLPSVTADVFKDTLAGDLTNLVPYGPTTVNVLGYTVGAKNGCNARVMLTQQADVQIIPVALNAFFKLAPSLPNTENLYNKLAGADADETIKVVSSLEEQPNRGSACTSRCVGVSIMGGCLLFLCIVASIIFCVWRVFSRYVSPPKINSDLVRIPPEKNPFVSNVTLRGVDETAPSFTRIPSPTGATGPMYPPLTAGVAPFGPMMSTSTASAPESRMTSYVAQQPNSSVVRQGNIIIPSSSGEKEFEIIVMPRSEYERSHSSEP</sequence>
<comment type="caution">
    <text evidence="2">The sequence shown here is derived from an EMBL/GenBank/DDBJ whole genome shotgun (WGS) entry which is preliminary data.</text>
</comment>
<evidence type="ECO:0000313" key="2">
    <source>
        <dbReference type="EMBL" id="EKF26861.1"/>
    </source>
</evidence>
<keyword evidence="1" id="KW-0812">Transmembrane</keyword>
<accession>K2MWW9</accession>
<organism evidence="2 3">
    <name type="scientific">Trypanosoma cruzi marinkellei</name>
    <dbReference type="NCBI Taxonomy" id="85056"/>
    <lineage>
        <taxon>Eukaryota</taxon>
        <taxon>Discoba</taxon>
        <taxon>Euglenozoa</taxon>
        <taxon>Kinetoplastea</taxon>
        <taxon>Metakinetoplastina</taxon>
        <taxon>Trypanosomatida</taxon>
        <taxon>Trypanosomatidae</taxon>
        <taxon>Trypanosoma</taxon>
        <taxon>Schizotrypanum</taxon>
    </lineage>
</organism>
<feature type="transmembrane region" description="Helical" evidence="1">
    <location>
        <begin position="244"/>
        <end position="270"/>
    </location>
</feature>
<proteinExistence type="predicted"/>
<keyword evidence="1" id="KW-0472">Membrane</keyword>
<evidence type="ECO:0000313" key="3">
    <source>
        <dbReference type="Proteomes" id="UP000007350"/>
    </source>
</evidence>
<dbReference type="EMBL" id="AHKC01019737">
    <property type="protein sequence ID" value="EKF26861.1"/>
    <property type="molecule type" value="Genomic_DNA"/>
</dbReference>
<dbReference type="OrthoDB" id="245949at2759"/>
<protein>
    <submittedName>
        <fullName evidence="2">Uncharacterized protein</fullName>
    </submittedName>
</protein>
<keyword evidence="1" id="KW-1133">Transmembrane helix</keyword>